<dbReference type="PANTHER" id="PTHR18763:SF0">
    <property type="entry name" value="WD REPEAT-CONTAINING PROTEIN 18"/>
    <property type="match status" value="1"/>
</dbReference>
<feature type="domain" description="REKLES" evidence="22">
    <location>
        <begin position="173"/>
        <end position="287"/>
    </location>
</feature>
<sequence>MGGNGGDMFRFPGQARRCRGVPWHRAVAAGASVGARLGVHGSPTASSPVQEPLYELDGDPRRKEFLDDLFSFMQKRGTPVNRIPIMAKQVLDLFMLYTLVTEKGGLVEVINKKLWREITKGLNLPTSITSAAFTLRTQYMKYLYPYECEKRGLSNPNELQAAIDSNRREGRRQGFGSSLFTYSPGGTPSPKLPVPALGLASATNGGSIAPVQKIKKEEDSPIPISVPSRLPVSLAGHPVVAAQAAAVQNRQDAAASLSSNGTSSISMSVEINGIVYTGEGSRCHRPRSRGCSPRFWGAQAALDQLQQKIICPGPVTCLAASPNGLYVLAGVAESIYLWEVSNGNLLAILNRHYQDLTCLCFTDDSSHFLSGAKDCLALVWNLCSVLQAEPSQIPDPRHVWSRHSLPITDLCCGFGGPLARAATASLDQTAKLWEVSSGDLLLSVLFDVGIMAVTLDLAEYYMFCGGMDGSIFQVELCAWPVQRDRSFQPERESGKVFKGHRNQVTCLSVSTDGSLLLSGSHDETVRLWDIQSKQCLRTVNHKGPVTNAFIVLAPANMLNADGKPSVPLPKFSKHLHGTESSDEQGSEGVTLRLGQHQQESEESYLEKAERMYALMHSTREKNLEGNQEHLTIQVSELEEEVSTLRKINKNLFDFSARIITKPAK</sequence>
<evidence type="ECO:0000256" key="7">
    <source>
        <dbReference type="ARBA" id="ARBA00022574"/>
    </source>
</evidence>
<feature type="coiled-coil region" evidence="19">
    <location>
        <begin position="620"/>
        <end position="647"/>
    </location>
</feature>
<dbReference type="GO" id="GO:0120330">
    <property type="term" value="C:rixosome complex"/>
    <property type="evidence" value="ECO:0007669"/>
    <property type="project" value="TreeGrafter"/>
</dbReference>
<dbReference type="InterPro" id="IPR036431">
    <property type="entry name" value="ARID_dom_sf"/>
</dbReference>
<dbReference type="PROSITE" id="PS50082">
    <property type="entry name" value="WD_REPEATS_2"/>
    <property type="match status" value="2"/>
</dbReference>
<dbReference type="InterPro" id="IPR023334">
    <property type="entry name" value="REKLES_domain"/>
</dbReference>
<dbReference type="PROSITE" id="PS51011">
    <property type="entry name" value="ARID"/>
    <property type="match status" value="1"/>
</dbReference>
<dbReference type="SMART" id="SM00501">
    <property type="entry name" value="BRIGHT"/>
    <property type="match status" value="1"/>
</dbReference>
<evidence type="ECO:0000313" key="23">
    <source>
        <dbReference type="EMBL" id="PKK17807.1"/>
    </source>
</evidence>
<dbReference type="Pfam" id="PF00400">
    <property type="entry name" value="WD40"/>
    <property type="match status" value="3"/>
</dbReference>
<evidence type="ECO:0000256" key="17">
    <source>
        <dbReference type="ARBA" id="ARBA00071294"/>
    </source>
</evidence>
<dbReference type="SMART" id="SM01014">
    <property type="entry name" value="ARID"/>
    <property type="match status" value="1"/>
</dbReference>
<dbReference type="STRING" id="8932.A0A2I0LK44"/>
<accession>A0A2I0LK44</accession>
<evidence type="ECO:0000256" key="2">
    <source>
        <dbReference type="ARBA" id="ARBA00004642"/>
    </source>
</evidence>
<evidence type="ECO:0000256" key="19">
    <source>
        <dbReference type="SAM" id="Coils"/>
    </source>
</evidence>
<protein>
    <recommendedName>
        <fullName evidence="17">AT-rich interactive domain-containing protein 3C</fullName>
    </recommendedName>
    <alternativeName>
        <fullName evidence="4">WD repeat-containing protein 18</fullName>
    </alternativeName>
</protein>
<evidence type="ECO:0000256" key="14">
    <source>
        <dbReference type="ARBA" id="ARBA00045929"/>
    </source>
</evidence>
<keyword evidence="9" id="KW-0805">Transcription regulation</keyword>
<evidence type="ECO:0000256" key="5">
    <source>
        <dbReference type="ARBA" id="ARBA00022473"/>
    </source>
</evidence>
<dbReference type="PROSITE" id="PS50294">
    <property type="entry name" value="WD_REPEATS_REGION"/>
    <property type="match status" value="1"/>
</dbReference>
<dbReference type="Pfam" id="PF01388">
    <property type="entry name" value="ARID"/>
    <property type="match status" value="1"/>
</dbReference>
<dbReference type="SUPFAM" id="SSF46774">
    <property type="entry name" value="ARID-like"/>
    <property type="match status" value="1"/>
</dbReference>
<dbReference type="Gene3D" id="1.10.150.60">
    <property type="entry name" value="ARID DNA-binding domain"/>
    <property type="match status" value="1"/>
</dbReference>
<dbReference type="AlphaFoldDB" id="A0A2I0LK44"/>
<dbReference type="SMART" id="SM00320">
    <property type="entry name" value="WD40"/>
    <property type="match status" value="4"/>
</dbReference>
<feature type="repeat" description="WD" evidence="18">
    <location>
        <begin position="349"/>
        <end position="382"/>
    </location>
</feature>
<keyword evidence="8" id="KW-0677">Repeat</keyword>
<evidence type="ECO:0000256" key="18">
    <source>
        <dbReference type="PROSITE-ProRule" id="PRU00221"/>
    </source>
</evidence>
<dbReference type="GO" id="GO:0006364">
    <property type="term" value="P:rRNA processing"/>
    <property type="evidence" value="ECO:0007669"/>
    <property type="project" value="TreeGrafter"/>
</dbReference>
<keyword evidence="24" id="KW-1185">Reference proteome</keyword>
<dbReference type="GO" id="GO:0006261">
    <property type="term" value="P:DNA-templated DNA replication"/>
    <property type="evidence" value="ECO:0007669"/>
    <property type="project" value="TreeGrafter"/>
</dbReference>
<keyword evidence="12" id="KW-0539">Nucleus</keyword>
<evidence type="ECO:0000256" key="11">
    <source>
        <dbReference type="ARBA" id="ARBA00023163"/>
    </source>
</evidence>
<evidence type="ECO:0000256" key="1">
    <source>
        <dbReference type="ARBA" id="ARBA00004604"/>
    </source>
</evidence>
<dbReference type="InterPro" id="IPR019775">
    <property type="entry name" value="WD40_repeat_CS"/>
</dbReference>
<dbReference type="GO" id="GO:0003677">
    <property type="term" value="F:DNA binding"/>
    <property type="evidence" value="ECO:0007669"/>
    <property type="project" value="UniProtKB-KW"/>
</dbReference>
<evidence type="ECO:0000256" key="6">
    <source>
        <dbReference type="ARBA" id="ARBA00022490"/>
    </source>
</evidence>
<evidence type="ECO:0000256" key="12">
    <source>
        <dbReference type="ARBA" id="ARBA00023242"/>
    </source>
</evidence>
<proteinExistence type="inferred from homology"/>
<evidence type="ECO:0000256" key="9">
    <source>
        <dbReference type="ARBA" id="ARBA00023015"/>
    </source>
</evidence>
<evidence type="ECO:0000256" key="10">
    <source>
        <dbReference type="ARBA" id="ARBA00023125"/>
    </source>
</evidence>
<dbReference type="InterPro" id="IPR001606">
    <property type="entry name" value="ARID_dom"/>
</dbReference>
<dbReference type="PROSITE" id="PS00678">
    <property type="entry name" value="WD_REPEATS_1"/>
    <property type="match status" value="1"/>
</dbReference>
<keyword evidence="7 18" id="KW-0853">WD repeat</keyword>
<name>A0A2I0LK44_COLLI</name>
<keyword evidence="11" id="KW-0804">Transcription</keyword>
<dbReference type="InterPro" id="IPR015943">
    <property type="entry name" value="WD40/YVTN_repeat-like_dom_sf"/>
</dbReference>
<dbReference type="EMBL" id="AKCR02000267">
    <property type="protein sequence ID" value="PKK17807.1"/>
    <property type="molecule type" value="Genomic_DNA"/>
</dbReference>
<comment type="similarity">
    <text evidence="3">Belongs to the WD repeat IPI3/WDR18 family.</text>
</comment>
<dbReference type="InterPro" id="IPR020472">
    <property type="entry name" value="WD40_PAC1"/>
</dbReference>
<dbReference type="CDD" id="cd16867">
    <property type="entry name" value="ARID_ARID3"/>
    <property type="match status" value="1"/>
</dbReference>
<dbReference type="PANTHER" id="PTHR18763">
    <property type="entry name" value="WD-REPEAT PROTEIN 18"/>
    <property type="match status" value="1"/>
</dbReference>
<comment type="function">
    <text evidence="15">Transcription factor involved in monocyte-to-macrophage differentiation. Forms a complex with NPM1 to translocate to the nucleus, acting as a transcription factor that promotes the expression of the genes involved in macrophage differentiation, such as STAT3, STAT1 and JUNB.</text>
</comment>
<dbReference type="InterPro" id="IPR045227">
    <property type="entry name" value="WDR18/Ipi3/RID3"/>
</dbReference>
<feature type="repeat" description="WD" evidence="18">
    <location>
        <begin position="497"/>
        <end position="538"/>
    </location>
</feature>
<evidence type="ECO:0000259" key="21">
    <source>
        <dbReference type="PROSITE" id="PS51011"/>
    </source>
</evidence>
<comment type="function">
    <text evidence="14">Functions as a component of the Five Friends of Methylated CHTOP (5FMC) complex; the 5FMC complex is recruited to ZNF148 by methylated CHTOP, leading to desumoylation of ZNF148 and subsequent transactivation of ZNF148 target genes. Component of the PELP1 complex involved in the nucleolar steps of 28S rRNA maturation and the subsequent nucleoplasmic transit of the pre-60S ribosomal subunit. May play a role during development.</text>
</comment>
<dbReference type="SUPFAM" id="SSF50978">
    <property type="entry name" value="WD40 repeat-like"/>
    <property type="match status" value="1"/>
</dbReference>
<evidence type="ECO:0000256" key="15">
    <source>
        <dbReference type="ARBA" id="ARBA00058617"/>
    </source>
</evidence>
<gene>
    <name evidence="23" type="primary">WDR18</name>
    <name evidence="23" type="ORF">A306_00013971</name>
</gene>
<comment type="caution">
    <text evidence="23">The sequence shown here is derived from an EMBL/GenBank/DDBJ whole genome shotgun (WGS) entry which is preliminary data.</text>
</comment>
<evidence type="ECO:0000256" key="3">
    <source>
        <dbReference type="ARBA" id="ARBA00010143"/>
    </source>
</evidence>
<evidence type="ECO:0000259" key="22">
    <source>
        <dbReference type="PROSITE" id="PS51486"/>
    </source>
</evidence>
<keyword evidence="5" id="KW-0217">Developmental protein</keyword>
<evidence type="ECO:0000256" key="4">
    <source>
        <dbReference type="ARBA" id="ARBA00021267"/>
    </source>
</evidence>
<dbReference type="GO" id="GO:0005730">
    <property type="term" value="C:nucleolus"/>
    <property type="evidence" value="ECO:0007669"/>
    <property type="project" value="UniProtKB-SubCell"/>
</dbReference>
<evidence type="ECO:0000256" key="13">
    <source>
        <dbReference type="ARBA" id="ARBA00024190"/>
    </source>
</evidence>
<dbReference type="InterPro" id="IPR036322">
    <property type="entry name" value="WD40_repeat_dom_sf"/>
</dbReference>
<evidence type="ECO:0000256" key="16">
    <source>
        <dbReference type="ARBA" id="ARBA00065865"/>
    </source>
</evidence>
<keyword evidence="6" id="KW-0963">Cytoplasm</keyword>
<dbReference type="InterPro" id="IPR026987">
    <property type="entry name" value="WDR18_C"/>
</dbReference>
<comment type="subunit">
    <text evidence="16">Interacts (via REKLES DOMAIN) with NPM1; the interaction mediates ARID3C nuclear shuttling.</text>
</comment>
<dbReference type="PROSITE" id="PS51486">
    <property type="entry name" value="REKLES"/>
    <property type="match status" value="1"/>
</dbReference>
<dbReference type="Gene3D" id="2.130.10.10">
    <property type="entry name" value="YVTN repeat-like/Quinoprotein amine dehydrogenase"/>
    <property type="match status" value="2"/>
</dbReference>
<keyword evidence="10" id="KW-0238">DNA-binding</keyword>
<feature type="domain" description="ARID" evidence="21">
    <location>
        <begin position="59"/>
        <end position="151"/>
    </location>
</feature>
<comment type="subcellular location">
    <subcellularLocation>
        <location evidence="13">Dynein axonemal particle</location>
    </subcellularLocation>
    <subcellularLocation>
        <location evidence="1">Nucleus</location>
        <location evidence="1">Nucleolus</location>
    </subcellularLocation>
    <subcellularLocation>
        <location evidence="2">Nucleus</location>
        <location evidence="2">Nucleoplasm</location>
    </subcellularLocation>
</comment>
<reference evidence="23 24" key="1">
    <citation type="journal article" date="2013" name="Science">
        <title>Genomic diversity and evolution of the head crest in the rock pigeon.</title>
        <authorList>
            <person name="Shapiro M.D."/>
            <person name="Kronenberg Z."/>
            <person name="Li C."/>
            <person name="Domyan E.T."/>
            <person name="Pan H."/>
            <person name="Campbell M."/>
            <person name="Tan H."/>
            <person name="Huff C.D."/>
            <person name="Hu H."/>
            <person name="Vickrey A.I."/>
            <person name="Nielsen S.C."/>
            <person name="Stringham S.A."/>
            <person name="Hu H."/>
            <person name="Willerslev E."/>
            <person name="Gilbert M.T."/>
            <person name="Yandell M."/>
            <person name="Zhang G."/>
            <person name="Wang J."/>
        </authorList>
    </citation>
    <scope>NUCLEOTIDE SEQUENCE [LARGE SCALE GENOMIC DNA]</scope>
    <source>
        <tissue evidence="23">Blood</tissue>
    </source>
</reference>
<dbReference type="GO" id="GO:0006357">
    <property type="term" value="P:regulation of transcription by RNA polymerase II"/>
    <property type="evidence" value="ECO:0007669"/>
    <property type="project" value="UniProtKB-ARBA"/>
</dbReference>
<evidence type="ECO:0000256" key="8">
    <source>
        <dbReference type="ARBA" id="ARBA00022737"/>
    </source>
</evidence>
<dbReference type="FunFam" id="1.10.150.60:FF:000007">
    <property type="entry name" value="AT-rich interactive domain-containing protein 3C"/>
    <property type="match status" value="1"/>
</dbReference>
<evidence type="ECO:0000313" key="24">
    <source>
        <dbReference type="Proteomes" id="UP000053872"/>
    </source>
</evidence>
<feature type="region of interest" description="Disordered" evidence="20">
    <location>
        <begin position="572"/>
        <end position="602"/>
    </location>
</feature>
<evidence type="ECO:0000256" key="20">
    <source>
        <dbReference type="SAM" id="MobiDB-lite"/>
    </source>
</evidence>
<dbReference type="PRINTS" id="PR00320">
    <property type="entry name" value="GPROTEINBRPT"/>
</dbReference>
<dbReference type="Pfam" id="PF14077">
    <property type="entry name" value="WDR18_C"/>
    <property type="match status" value="1"/>
</dbReference>
<dbReference type="GO" id="GO:0005656">
    <property type="term" value="C:nuclear pre-replicative complex"/>
    <property type="evidence" value="ECO:0007669"/>
    <property type="project" value="TreeGrafter"/>
</dbReference>
<keyword evidence="19" id="KW-0175">Coiled coil</keyword>
<dbReference type="Proteomes" id="UP000053872">
    <property type="component" value="Unassembled WGS sequence"/>
</dbReference>
<dbReference type="FunFam" id="2.130.10.10:FF:000467">
    <property type="entry name" value="WD repeat domain 18"/>
    <property type="match status" value="1"/>
</dbReference>
<organism evidence="23 24">
    <name type="scientific">Columba livia</name>
    <name type="common">Rock dove</name>
    <dbReference type="NCBI Taxonomy" id="8932"/>
    <lineage>
        <taxon>Eukaryota</taxon>
        <taxon>Metazoa</taxon>
        <taxon>Chordata</taxon>
        <taxon>Craniata</taxon>
        <taxon>Vertebrata</taxon>
        <taxon>Euteleostomi</taxon>
        <taxon>Archelosauria</taxon>
        <taxon>Archosauria</taxon>
        <taxon>Dinosauria</taxon>
        <taxon>Saurischia</taxon>
        <taxon>Theropoda</taxon>
        <taxon>Coelurosauria</taxon>
        <taxon>Aves</taxon>
        <taxon>Neognathae</taxon>
        <taxon>Neoaves</taxon>
        <taxon>Columbimorphae</taxon>
        <taxon>Columbiformes</taxon>
        <taxon>Columbidae</taxon>
        <taxon>Columba</taxon>
    </lineage>
</organism>
<dbReference type="InterPro" id="IPR001680">
    <property type="entry name" value="WD40_rpt"/>
</dbReference>
<dbReference type="InParanoid" id="A0A2I0LK44"/>
<dbReference type="GO" id="GO:0120293">
    <property type="term" value="C:dynein axonemal particle"/>
    <property type="evidence" value="ECO:0007669"/>
    <property type="project" value="UniProtKB-SubCell"/>
</dbReference>